<accession>A0A495BG52</accession>
<evidence type="ECO:0000313" key="2">
    <source>
        <dbReference type="EMBL" id="RKQ60083.1"/>
    </source>
</evidence>
<name>A0A495BG52_VOGIN</name>
<proteinExistence type="predicted"/>
<evidence type="ECO:0000256" key="1">
    <source>
        <dbReference type="SAM" id="MobiDB-lite"/>
    </source>
</evidence>
<dbReference type="EMBL" id="RBID01000013">
    <property type="protein sequence ID" value="RKQ60083.1"/>
    <property type="molecule type" value="Genomic_DNA"/>
</dbReference>
<dbReference type="RefSeq" id="WP_120810225.1">
    <property type="nucleotide sequence ID" value="NZ_RBID01000013.1"/>
</dbReference>
<feature type="region of interest" description="Disordered" evidence="1">
    <location>
        <begin position="238"/>
        <end position="257"/>
    </location>
</feature>
<evidence type="ECO:0000313" key="3">
    <source>
        <dbReference type="Proteomes" id="UP000279384"/>
    </source>
</evidence>
<protein>
    <submittedName>
        <fullName evidence="2">Uncharacterized protein with NRDE domain</fullName>
    </submittedName>
</protein>
<dbReference type="Pfam" id="PF05742">
    <property type="entry name" value="TANGO2"/>
    <property type="match status" value="1"/>
</dbReference>
<organism evidence="2 3">
    <name type="scientific">Vogesella indigofera</name>
    <name type="common">Pseudomonas indigofera</name>
    <dbReference type="NCBI Taxonomy" id="45465"/>
    <lineage>
        <taxon>Bacteria</taxon>
        <taxon>Pseudomonadati</taxon>
        <taxon>Pseudomonadota</taxon>
        <taxon>Betaproteobacteria</taxon>
        <taxon>Neisseriales</taxon>
        <taxon>Chromobacteriaceae</taxon>
        <taxon>Vogesella</taxon>
    </lineage>
</organism>
<sequence>MCVIALAYQTAACGPLLVAANRDEYYARPTAALDFWRPEHPDVLGGRDLQAGGSWLAMDVRGRFAAVTHIREGHARSAARSRGELVKRFVSGDESALEFAAWLKAEHRQFAPFNLLFGEIRNLLHFNSRSGMLNRVPPGIHVLSNADMNSRWFKCEQLRAKLQQQTRPPAENDILRWLSDPTPAPVEQLPNTGVGLALEKMLSPVFINGRDYGTRASSVLMLNARSELSFTEVSWGLGGRESGRRRQTMRLTPNRNS</sequence>
<dbReference type="InterPro" id="IPR008551">
    <property type="entry name" value="TANGO2"/>
</dbReference>
<dbReference type="Proteomes" id="UP000279384">
    <property type="component" value="Unassembled WGS sequence"/>
</dbReference>
<comment type="caution">
    <text evidence="2">The sequence shown here is derived from an EMBL/GenBank/DDBJ whole genome shotgun (WGS) entry which is preliminary data.</text>
</comment>
<gene>
    <name evidence="2" type="ORF">C8E02_1427</name>
</gene>
<reference evidence="2 3" key="1">
    <citation type="submission" date="2018-10" db="EMBL/GenBank/DDBJ databases">
        <title>Genomic Encyclopedia of Type Strains, Phase IV (KMG-IV): sequencing the most valuable type-strain genomes for metagenomic binning, comparative biology and taxonomic classification.</title>
        <authorList>
            <person name="Goeker M."/>
        </authorList>
    </citation>
    <scope>NUCLEOTIDE SEQUENCE [LARGE SCALE GENOMIC DNA]</scope>
    <source>
        <strain evidence="2 3">DSM 3303</strain>
    </source>
</reference>
<dbReference type="PANTHER" id="PTHR17985">
    <property type="entry name" value="SER/THR-RICH PROTEIN T10 IN DGCR REGION"/>
    <property type="match status" value="1"/>
</dbReference>
<dbReference type="AlphaFoldDB" id="A0A495BG52"/>
<dbReference type="PANTHER" id="PTHR17985:SF8">
    <property type="entry name" value="TRANSPORT AND GOLGI ORGANIZATION PROTEIN 2 HOMOLOG"/>
    <property type="match status" value="1"/>
</dbReference>